<dbReference type="SUPFAM" id="SSF54427">
    <property type="entry name" value="NTF2-like"/>
    <property type="match status" value="1"/>
</dbReference>
<evidence type="ECO:0000259" key="1">
    <source>
        <dbReference type="Pfam" id="PF17775"/>
    </source>
</evidence>
<dbReference type="Pfam" id="PF17775">
    <property type="entry name" value="YchJ_M-like"/>
    <property type="match status" value="1"/>
</dbReference>
<dbReference type="EMBL" id="APQK01000001">
    <property type="protein sequence ID" value="ENW08448.1"/>
    <property type="molecule type" value="Genomic_DNA"/>
</dbReference>
<evidence type="ECO:0000313" key="2">
    <source>
        <dbReference type="EMBL" id="ENW08448.1"/>
    </source>
</evidence>
<dbReference type="NCBIfam" id="NF002486">
    <property type="entry name" value="PRK01752.1"/>
    <property type="match status" value="1"/>
</dbReference>
<evidence type="ECO:0000313" key="3">
    <source>
        <dbReference type="Proteomes" id="UP000018417"/>
    </source>
</evidence>
<dbReference type="Pfam" id="PF02810">
    <property type="entry name" value="SEC-C"/>
    <property type="match status" value="1"/>
</dbReference>
<protein>
    <recommendedName>
        <fullName evidence="1">YchJ-like middle NTF2-like domain-containing protein</fullName>
    </recommendedName>
</protein>
<dbReference type="Proteomes" id="UP000018417">
    <property type="component" value="Unassembled WGS sequence"/>
</dbReference>
<reference evidence="2 3" key="1">
    <citation type="submission" date="2013-02" db="EMBL/GenBank/DDBJ databases">
        <title>The Genome Sequence of Acinetobacter beijerinckii ANC 3835.</title>
        <authorList>
            <consortium name="The Broad Institute Genome Sequencing Platform"/>
            <consortium name="The Broad Institute Genome Sequencing Center for Infectious Disease"/>
            <person name="Cerqueira G."/>
            <person name="Feldgarden M."/>
            <person name="Courvalin P."/>
            <person name="Perichon B."/>
            <person name="Grillot-Courvalin C."/>
            <person name="Clermont D."/>
            <person name="Rocha E."/>
            <person name="Yoon E.-J."/>
            <person name="Nemec A."/>
            <person name="Walker B."/>
            <person name="Young S.K."/>
            <person name="Zeng Q."/>
            <person name="Gargeya S."/>
            <person name="Fitzgerald M."/>
            <person name="Haas B."/>
            <person name="Abouelleil A."/>
            <person name="Alvarado L."/>
            <person name="Arachchi H.M."/>
            <person name="Berlin A.M."/>
            <person name="Chapman S.B."/>
            <person name="Dewar J."/>
            <person name="Goldberg J."/>
            <person name="Griggs A."/>
            <person name="Gujja S."/>
            <person name="Hansen M."/>
            <person name="Howarth C."/>
            <person name="Imamovic A."/>
            <person name="Larimer J."/>
            <person name="McCowan C."/>
            <person name="Murphy C."/>
            <person name="Neiman D."/>
            <person name="Pearson M."/>
            <person name="Priest M."/>
            <person name="Roberts A."/>
            <person name="Saif S."/>
            <person name="Shea T."/>
            <person name="Sisk P."/>
            <person name="Sykes S."/>
            <person name="Wortman J."/>
            <person name="Nusbaum C."/>
            <person name="Birren B."/>
        </authorList>
    </citation>
    <scope>NUCLEOTIDE SEQUENCE [LARGE SCALE GENOMIC DNA]</scope>
    <source>
        <strain evidence="2 3">ANC 3835</strain>
    </source>
</reference>
<dbReference type="InterPro" id="IPR048469">
    <property type="entry name" value="YchJ-like_M"/>
</dbReference>
<dbReference type="RefSeq" id="WP_005050788.1">
    <property type="nucleotide sequence ID" value="NZ_KB849757.1"/>
</dbReference>
<dbReference type="OrthoDB" id="21421at2"/>
<dbReference type="NCBIfam" id="NF001213">
    <property type="entry name" value="PRK00183.1"/>
    <property type="match status" value="1"/>
</dbReference>
<dbReference type="InterPro" id="IPR004027">
    <property type="entry name" value="SEC_C_motif"/>
</dbReference>
<dbReference type="PANTHER" id="PTHR33747:SF1">
    <property type="entry name" value="ADENYLATE CYCLASE-ASSOCIATED CAP C-TERMINAL DOMAIN-CONTAINING PROTEIN"/>
    <property type="match status" value="1"/>
</dbReference>
<dbReference type="SUPFAM" id="SSF103642">
    <property type="entry name" value="Sec-C motif"/>
    <property type="match status" value="1"/>
</dbReference>
<gene>
    <name evidence="2" type="ORF">F934_00035</name>
</gene>
<dbReference type="HOGENOM" id="CLU_099590_0_1_6"/>
<dbReference type="InterPro" id="IPR032710">
    <property type="entry name" value="NTF2-like_dom_sf"/>
</dbReference>
<name>N9EDF0_9GAMM</name>
<dbReference type="Gene3D" id="3.10.450.50">
    <property type="match status" value="1"/>
</dbReference>
<sequence length="160" mass="18593">MSLLQDCPCGQGQYANCCQPLHLRLKIANTAEQLMRSRYSAFALQQIDYILQTTALGQQTSLDRDAIADWSQSNDWLKLEVIQHQPKVDKTHALVEFKAHYCDKNQDEKQQHIHHEISHFVLHQQQWYFLDPTLNMQVTMKQPCICGSGKKFKQCCAQFI</sequence>
<accession>N9EDF0</accession>
<dbReference type="PANTHER" id="PTHR33747">
    <property type="entry name" value="UPF0225 PROTEIN SCO1677"/>
    <property type="match status" value="1"/>
</dbReference>
<proteinExistence type="predicted"/>
<dbReference type="PATRIC" id="fig|1217649.3.peg.30"/>
<comment type="caution">
    <text evidence="2">The sequence shown here is derived from an EMBL/GenBank/DDBJ whole genome shotgun (WGS) entry which is preliminary data.</text>
</comment>
<organism evidence="2 3">
    <name type="scientific">Acinetobacter beijerinckii ANC 3835</name>
    <dbReference type="NCBI Taxonomy" id="1217649"/>
    <lineage>
        <taxon>Bacteria</taxon>
        <taxon>Pseudomonadati</taxon>
        <taxon>Pseudomonadota</taxon>
        <taxon>Gammaproteobacteria</taxon>
        <taxon>Moraxellales</taxon>
        <taxon>Moraxellaceae</taxon>
        <taxon>Acinetobacter</taxon>
    </lineage>
</organism>
<dbReference type="AlphaFoldDB" id="N9EDF0"/>
<feature type="domain" description="YchJ-like middle NTF2-like" evidence="1">
    <location>
        <begin position="30"/>
        <end position="131"/>
    </location>
</feature>